<name>A0A2R6XHE1_MARPO</name>
<keyword evidence="3 9" id="KW-0813">Transport</keyword>
<sequence>MVDAGIIVPYQGNCNGTGSGAGAGARHENHANGHTSEYTVRHGLPGTPRIQISWGTGNLLRLSFLPSTEERQEIGKVVQVQLGQGAGDGQAGAESRRIATDSFPFFVELQSQRRQQNNETLQGGSPNNWWEYVLEYSRNISDMLGSSERPPSSDLYDTTKENKTTAAMRAIWDMLEIFYVDKSAESWFPERLVDWLVAHGPILSKTEASLSRRLIEIKRRLSIRQFPEEESDYWEGIASALAVGWFDFVVTFLRMHGSYRHDQIDKRQTENGLVEAVAVLVSMMPRLRPSLPPGSPGVAYSFKPEFAKEWERWRIQVTKLDRSAFWNECHNQKTLQGLKKLLAILQGNVEVLVKSTYHWMELLTAHYLHVRPFAIATEGLVALANTCKEYKGTHKSDELQELILAVLGDNTEVVIAECVRLFEPWMMAHMVELLTAKDSYVQNLLRKERDVQGGISLEELYRLSYAQSLASDPLTWQVAPVYLASCPGQGLGMLETLLLRLPVSDDSRLAQKALDVCRLYDLQAVGTTICRKVGVHSWKHGRIGAGIVWLQRARDKRLLSALSDQLLASVSTGSTWGHVQDFEQIQGLVDLLGTDFQATGGLSILHRYRNFKSAMQNVWDLRSKETDKQKLSAAGRQAVDCLLELFKVGITPKRFWMSILQDSVELLEWPEQVLLNAQETNTLLNCVQELKLAKLWGDVDSVDEPGSNVDRVRLALATNLGRSFLQV</sequence>
<comment type="subcellular location">
    <subcellularLocation>
        <location evidence="1 9">Nucleus</location>
        <location evidence="1 9">Nuclear pore complex</location>
    </subcellularLocation>
</comment>
<dbReference type="EMBL" id="KZ772686">
    <property type="protein sequence ID" value="PTQ45526.1"/>
    <property type="molecule type" value="Genomic_DNA"/>
</dbReference>
<evidence type="ECO:0000256" key="4">
    <source>
        <dbReference type="ARBA" id="ARBA00022816"/>
    </source>
</evidence>
<dbReference type="OMA" id="ELMEWLN"/>
<dbReference type="GO" id="GO:0031080">
    <property type="term" value="C:nuclear pore outer ring"/>
    <property type="evidence" value="ECO:0000318"/>
    <property type="project" value="GO_Central"/>
</dbReference>
<dbReference type="OrthoDB" id="17644at2759"/>
<comment type="similarity">
    <text evidence="2 9">Belongs to the nucleoporin Nup85 family.</text>
</comment>
<dbReference type="GO" id="GO:0031965">
    <property type="term" value="C:nuclear membrane"/>
    <property type="evidence" value="ECO:0007669"/>
    <property type="project" value="UniProtKB-UniRule"/>
</dbReference>
<evidence type="ECO:0000256" key="3">
    <source>
        <dbReference type="ARBA" id="ARBA00022448"/>
    </source>
</evidence>
<protein>
    <recommendedName>
        <fullName evidence="9">Nuclear pore complex protein Nup85</fullName>
    </recommendedName>
</protein>
<dbReference type="GO" id="GO:0017056">
    <property type="term" value="F:structural constituent of nuclear pore"/>
    <property type="evidence" value="ECO:0000318"/>
    <property type="project" value="GO_Central"/>
</dbReference>
<evidence type="ECO:0000256" key="9">
    <source>
        <dbReference type="RuleBase" id="RU365073"/>
    </source>
</evidence>
<comment type="function">
    <text evidence="9">Functions as a component of the nuclear pore complex (NPC).</text>
</comment>
<keyword evidence="4 9" id="KW-0509">mRNA transport</keyword>
<dbReference type="PANTHER" id="PTHR13373">
    <property type="entry name" value="FROUNT PROTEIN-RELATED"/>
    <property type="match status" value="1"/>
</dbReference>
<organism evidence="10 11">
    <name type="scientific">Marchantia polymorpha</name>
    <name type="common">Common liverwort</name>
    <name type="synonym">Marchantia aquatica</name>
    <dbReference type="NCBI Taxonomy" id="3197"/>
    <lineage>
        <taxon>Eukaryota</taxon>
        <taxon>Viridiplantae</taxon>
        <taxon>Streptophyta</taxon>
        <taxon>Embryophyta</taxon>
        <taxon>Marchantiophyta</taxon>
        <taxon>Marchantiopsida</taxon>
        <taxon>Marchantiidae</taxon>
        <taxon>Marchantiales</taxon>
        <taxon>Marchantiaceae</taxon>
        <taxon>Marchantia</taxon>
    </lineage>
</organism>
<dbReference type="GO" id="GO:0045893">
    <property type="term" value="P:positive regulation of DNA-templated transcription"/>
    <property type="evidence" value="ECO:0000318"/>
    <property type="project" value="GO_Central"/>
</dbReference>
<keyword evidence="6 9" id="KW-0811">Translocation</keyword>
<keyword evidence="9" id="KW-0472">Membrane</keyword>
<reference evidence="11" key="1">
    <citation type="journal article" date="2017" name="Cell">
        <title>Insights into land plant evolution garnered from the Marchantia polymorpha genome.</title>
        <authorList>
            <person name="Bowman J.L."/>
            <person name="Kohchi T."/>
            <person name="Yamato K.T."/>
            <person name="Jenkins J."/>
            <person name="Shu S."/>
            <person name="Ishizaki K."/>
            <person name="Yamaoka S."/>
            <person name="Nishihama R."/>
            <person name="Nakamura Y."/>
            <person name="Berger F."/>
            <person name="Adam C."/>
            <person name="Aki S.S."/>
            <person name="Althoff F."/>
            <person name="Araki T."/>
            <person name="Arteaga-Vazquez M.A."/>
            <person name="Balasubrmanian S."/>
            <person name="Barry K."/>
            <person name="Bauer D."/>
            <person name="Boehm C.R."/>
            <person name="Briginshaw L."/>
            <person name="Caballero-Perez J."/>
            <person name="Catarino B."/>
            <person name="Chen F."/>
            <person name="Chiyoda S."/>
            <person name="Chovatia M."/>
            <person name="Davies K.M."/>
            <person name="Delmans M."/>
            <person name="Demura T."/>
            <person name="Dierschke T."/>
            <person name="Dolan L."/>
            <person name="Dorantes-Acosta A.E."/>
            <person name="Eklund D.M."/>
            <person name="Florent S.N."/>
            <person name="Flores-Sandoval E."/>
            <person name="Fujiyama A."/>
            <person name="Fukuzawa H."/>
            <person name="Galik B."/>
            <person name="Grimanelli D."/>
            <person name="Grimwood J."/>
            <person name="Grossniklaus U."/>
            <person name="Hamada T."/>
            <person name="Haseloff J."/>
            <person name="Hetherington A.J."/>
            <person name="Higo A."/>
            <person name="Hirakawa Y."/>
            <person name="Hundley H.N."/>
            <person name="Ikeda Y."/>
            <person name="Inoue K."/>
            <person name="Inoue S.I."/>
            <person name="Ishida S."/>
            <person name="Jia Q."/>
            <person name="Kakita M."/>
            <person name="Kanazawa T."/>
            <person name="Kawai Y."/>
            <person name="Kawashima T."/>
            <person name="Kennedy M."/>
            <person name="Kinose K."/>
            <person name="Kinoshita T."/>
            <person name="Kohara Y."/>
            <person name="Koide E."/>
            <person name="Komatsu K."/>
            <person name="Kopischke S."/>
            <person name="Kubo M."/>
            <person name="Kyozuka J."/>
            <person name="Lagercrantz U."/>
            <person name="Lin S.S."/>
            <person name="Lindquist E."/>
            <person name="Lipzen A.M."/>
            <person name="Lu C.W."/>
            <person name="De Luna E."/>
            <person name="Martienssen R.A."/>
            <person name="Minamino N."/>
            <person name="Mizutani M."/>
            <person name="Mizutani M."/>
            <person name="Mochizuki N."/>
            <person name="Monte I."/>
            <person name="Mosher R."/>
            <person name="Nagasaki H."/>
            <person name="Nakagami H."/>
            <person name="Naramoto S."/>
            <person name="Nishitani K."/>
            <person name="Ohtani M."/>
            <person name="Okamoto T."/>
            <person name="Okumura M."/>
            <person name="Phillips J."/>
            <person name="Pollak B."/>
            <person name="Reinders A."/>
            <person name="Rovekamp M."/>
            <person name="Sano R."/>
            <person name="Sawa S."/>
            <person name="Schmid M.W."/>
            <person name="Shirakawa M."/>
            <person name="Solano R."/>
            <person name="Spunde A."/>
            <person name="Suetsugu N."/>
            <person name="Sugano S."/>
            <person name="Sugiyama A."/>
            <person name="Sun R."/>
            <person name="Suzuki Y."/>
            <person name="Takenaka M."/>
            <person name="Takezawa D."/>
            <person name="Tomogane H."/>
            <person name="Tsuzuki M."/>
            <person name="Ueda T."/>
            <person name="Umeda M."/>
            <person name="Ward J.M."/>
            <person name="Watanabe Y."/>
            <person name="Yazaki K."/>
            <person name="Yokoyama R."/>
            <person name="Yoshitake Y."/>
            <person name="Yotsui I."/>
            <person name="Zachgo S."/>
            <person name="Schmutz J."/>
        </authorList>
    </citation>
    <scope>NUCLEOTIDE SEQUENCE [LARGE SCALE GENOMIC DNA]</scope>
    <source>
        <strain evidence="11">Tak-1</strain>
    </source>
</reference>
<dbReference type="GO" id="GO:0006406">
    <property type="term" value="P:mRNA export from nucleus"/>
    <property type="evidence" value="ECO:0000318"/>
    <property type="project" value="GO_Central"/>
</dbReference>
<evidence type="ECO:0000256" key="5">
    <source>
        <dbReference type="ARBA" id="ARBA00022927"/>
    </source>
</evidence>
<evidence type="ECO:0000256" key="7">
    <source>
        <dbReference type="ARBA" id="ARBA00023132"/>
    </source>
</evidence>
<keyword evidence="11" id="KW-1185">Reference proteome</keyword>
<keyword evidence="8 9" id="KW-0539">Nucleus</keyword>
<dbReference type="InterPro" id="IPR011502">
    <property type="entry name" value="Nucleoporin_Nup85"/>
</dbReference>
<dbReference type="GO" id="GO:0006606">
    <property type="term" value="P:protein import into nucleus"/>
    <property type="evidence" value="ECO:0000318"/>
    <property type="project" value="GO_Central"/>
</dbReference>
<keyword evidence="7 9" id="KW-0906">Nuclear pore complex</keyword>
<evidence type="ECO:0000313" key="10">
    <source>
        <dbReference type="EMBL" id="PTQ45526.1"/>
    </source>
</evidence>
<gene>
    <name evidence="10" type="ORF">MARPO_0014s0066</name>
</gene>
<evidence type="ECO:0000313" key="11">
    <source>
        <dbReference type="Proteomes" id="UP000244005"/>
    </source>
</evidence>
<dbReference type="Gramene" id="Mp1g11600.1">
    <property type="protein sequence ID" value="Mp1g11600.1.cds"/>
    <property type="gene ID" value="Mp1g11600"/>
</dbReference>
<dbReference type="PANTHER" id="PTHR13373:SF21">
    <property type="entry name" value="NUCLEAR PORE COMPLEX PROTEIN NUP85"/>
    <property type="match status" value="1"/>
</dbReference>
<proteinExistence type="inferred from homology"/>
<keyword evidence="5 9" id="KW-0653">Protein transport</keyword>
<dbReference type="AlphaFoldDB" id="A0A2R6XHE1"/>
<accession>A0A2R6XHE1</accession>
<evidence type="ECO:0000256" key="1">
    <source>
        <dbReference type="ARBA" id="ARBA00004567"/>
    </source>
</evidence>
<dbReference type="Proteomes" id="UP000244005">
    <property type="component" value="Unassembled WGS sequence"/>
</dbReference>
<comment type="subunit">
    <text evidence="9">Component of the nuclear pore complex (NPC).</text>
</comment>
<evidence type="ECO:0000256" key="2">
    <source>
        <dbReference type="ARBA" id="ARBA00005573"/>
    </source>
</evidence>
<evidence type="ECO:0000256" key="8">
    <source>
        <dbReference type="ARBA" id="ARBA00023242"/>
    </source>
</evidence>
<dbReference type="Pfam" id="PF07575">
    <property type="entry name" value="Nucleopor_Nup85"/>
    <property type="match status" value="1"/>
</dbReference>
<evidence type="ECO:0000256" key="6">
    <source>
        <dbReference type="ARBA" id="ARBA00023010"/>
    </source>
</evidence>